<feature type="compositionally biased region" description="Polar residues" evidence="1">
    <location>
        <begin position="366"/>
        <end position="377"/>
    </location>
</feature>
<feature type="compositionally biased region" description="Polar residues" evidence="1">
    <location>
        <begin position="446"/>
        <end position="457"/>
    </location>
</feature>
<feature type="compositionally biased region" description="Polar residues" evidence="1">
    <location>
        <begin position="386"/>
        <end position="397"/>
    </location>
</feature>
<evidence type="ECO:0000313" key="3">
    <source>
        <dbReference type="Proteomes" id="UP000250235"/>
    </source>
</evidence>
<feature type="compositionally biased region" description="Polar residues" evidence="1">
    <location>
        <begin position="326"/>
        <end position="337"/>
    </location>
</feature>
<dbReference type="EMBL" id="KV014932">
    <property type="protein sequence ID" value="KZV21144.1"/>
    <property type="molecule type" value="Genomic_DNA"/>
</dbReference>
<dbReference type="AlphaFoldDB" id="A0A2Z7AHH1"/>
<feature type="region of interest" description="Disordered" evidence="1">
    <location>
        <begin position="729"/>
        <end position="762"/>
    </location>
</feature>
<protein>
    <submittedName>
        <fullName evidence="2">Uncharacterized protein</fullName>
    </submittedName>
</protein>
<feature type="compositionally biased region" description="Polar residues" evidence="1">
    <location>
        <begin position="486"/>
        <end position="497"/>
    </location>
</feature>
<accession>A0A2Z7AHH1</accession>
<sequence length="762" mass="82456">MVKRKAIEAVEMELQERTFGNNRVDACGMLTPTDAELLSVHYISGDFVVSNECSVTRRMLELMSRGLKVVCSQRCLSPSHDSPPPQTPSHRSPHPQTTPQTPPHRSPPPQTPPHQTPPHQTPHHASPSRLQRLEERMTVLEAQMAMMMQEQANVMDILKSLQSDMLSFKRAQSPVITTGGETAEGAETWTGSPEVAGWTKEARMSQLTPVQEEESGSRDSTPEAERAQVEGNQTEGSTKSIPETEGAQVNQTEGSTKSIPETEGAQVNQTEGSTKSIPETEGAQVEGNQTEGSTKSIPETEGAQVEGNQTEGSTKSIPETEGAQVEGNQTEGSTKSIPETEGAQVEGNQTEGSTKSIPETEGAQVEGNQTEGSTKSIPETEGAQVEGNQTEGSTKSIPETEGAQVEGNQTEGSTKSIPETEGAQVEGNQTEGSTKSIPETEGAQVEGNQTEGSTKSIPETEGAQVEGNQTEGSTKSIPETEGAQVEGNQTEGSTKSIPETEGAQVEGNQTEGSTKSIPETGKSKNSLSKSINSHAATLPKFSVEFLHKLKPSVVHQNFGKGLIDSCVFGTARFFRFHTFSRFRLQIDKNEEQEMAPSAPHTRAAAALRMKQITLDNQGRTISRLRAQLATERRGLATMKKDLEDTQVALEASHKVIAGLTEIGLSMTKRIEKMKVKRQLAKANHVECHQKFQARIHEAEDSMQAQHLLIEALVDEKDSLLQTIHGLQEANNAPAPFDGDWEEEPEEEEIEDIPLGEGEIDDE</sequence>
<feature type="compositionally biased region" description="Polar residues" evidence="1">
    <location>
        <begin position="466"/>
        <end position="477"/>
    </location>
</feature>
<feature type="region of interest" description="Disordered" evidence="1">
    <location>
        <begin position="76"/>
        <end position="129"/>
    </location>
</feature>
<feature type="compositionally biased region" description="Polar residues" evidence="1">
    <location>
        <begin position="286"/>
        <end position="297"/>
    </location>
</feature>
<feature type="region of interest" description="Disordered" evidence="1">
    <location>
        <begin position="204"/>
        <end position="530"/>
    </location>
</feature>
<feature type="compositionally biased region" description="Polar residues" evidence="1">
    <location>
        <begin position="306"/>
        <end position="317"/>
    </location>
</feature>
<feature type="compositionally biased region" description="Polar residues" evidence="1">
    <location>
        <begin position="506"/>
        <end position="517"/>
    </location>
</feature>
<feature type="compositionally biased region" description="Basic and acidic residues" evidence="1">
    <location>
        <begin position="215"/>
        <end position="228"/>
    </location>
</feature>
<dbReference type="Proteomes" id="UP000250235">
    <property type="component" value="Unassembled WGS sequence"/>
</dbReference>
<feature type="compositionally biased region" description="Polar residues" evidence="1">
    <location>
        <begin position="426"/>
        <end position="437"/>
    </location>
</feature>
<evidence type="ECO:0000256" key="1">
    <source>
        <dbReference type="SAM" id="MobiDB-lite"/>
    </source>
</evidence>
<gene>
    <name evidence="2" type="ORF">F511_27415</name>
</gene>
<name>A0A2Z7AHH1_9LAMI</name>
<organism evidence="2 3">
    <name type="scientific">Dorcoceras hygrometricum</name>
    <dbReference type="NCBI Taxonomy" id="472368"/>
    <lineage>
        <taxon>Eukaryota</taxon>
        <taxon>Viridiplantae</taxon>
        <taxon>Streptophyta</taxon>
        <taxon>Embryophyta</taxon>
        <taxon>Tracheophyta</taxon>
        <taxon>Spermatophyta</taxon>
        <taxon>Magnoliopsida</taxon>
        <taxon>eudicotyledons</taxon>
        <taxon>Gunneridae</taxon>
        <taxon>Pentapetalae</taxon>
        <taxon>asterids</taxon>
        <taxon>lamiids</taxon>
        <taxon>Lamiales</taxon>
        <taxon>Gesneriaceae</taxon>
        <taxon>Didymocarpoideae</taxon>
        <taxon>Trichosporeae</taxon>
        <taxon>Loxocarpinae</taxon>
        <taxon>Dorcoceras</taxon>
    </lineage>
</organism>
<feature type="compositionally biased region" description="Pro residues" evidence="1">
    <location>
        <begin position="100"/>
        <end position="120"/>
    </location>
</feature>
<keyword evidence="3" id="KW-1185">Reference proteome</keyword>
<reference evidence="2 3" key="1">
    <citation type="journal article" date="2015" name="Proc. Natl. Acad. Sci. U.S.A.">
        <title>The resurrection genome of Boea hygrometrica: A blueprint for survival of dehydration.</title>
        <authorList>
            <person name="Xiao L."/>
            <person name="Yang G."/>
            <person name="Zhang L."/>
            <person name="Yang X."/>
            <person name="Zhao S."/>
            <person name="Ji Z."/>
            <person name="Zhou Q."/>
            <person name="Hu M."/>
            <person name="Wang Y."/>
            <person name="Chen M."/>
            <person name="Xu Y."/>
            <person name="Jin H."/>
            <person name="Xiao X."/>
            <person name="Hu G."/>
            <person name="Bao F."/>
            <person name="Hu Y."/>
            <person name="Wan P."/>
            <person name="Li L."/>
            <person name="Deng X."/>
            <person name="Kuang T."/>
            <person name="Xiang C."/>
            <person name="Zhu J.K."/>
            <person name="Oliver M.J."/>
            <person name="He Y."/>
        </authorList>
    </citation>
    <scope>NUCLEOTIDE SEQUENCE [LARGE SCALE GENOMIC DNA]</scope>
    <source>
        <strain evidence="3">cv. XS01</strain>
    </source>
</reference>
<feature type="compositionally biased region" description="Polar residues" evidence="1">
    <location>
        <begin position="346"/>
        <end position="357"/>
    </location>
</feature>
<proteinExistence type="predicted"/>
<evidence type="ECO:0000313" key="2">
    <source>
        <dbReference type="EMBL" id="KZV21144.1"/>
    </source>
</evidence>
<feature type="compositionally biased region" description="Acidic residues" evidence="1">
    <location>
        <begin position="738"/>
        <end position="762"/>
    </location>
</feature>
<feature type="compositionally biased region" description="Polar residues" evidence="1">
    <location>
        <begin position="230"/>
        <end position="277"/>
    </location>
</feature>
<feature type="compositionally biased region" description="Polar residues" evidence="1">
    <location>
        <begin position="406"/>
        <end position="417"/>
    </location>
</feature>